<dbReference type="KEGG" id="ope:PU634_13430"/>
<feature type="transmembrane region" description="Helical" evidence="8">
    <location>
        <begin position="302"/>
        <end position="326"/>
    </location>
</feature>
<feature type="transmembrane region" description="Helical" evidence="8">
    <location>
        <begin position="213"/>
        <end position="235"/>
    </location>
</feature>
<comment type="similarity">
    <text evidence="2 8">Belongs to the major facilitator superfamily. Bcr/CmlA family.</text>
</comment>
<dbReference type="Gene3D" id="1.20.1720.10">
    <property type="entry name" value="Multidrug resistance protein D"/>
    <property type="match status" value="1"/>
</dbReference>
<gene>
    <name evidence="10" type="ORF">PU634_13430</name>
</gene>
<evidence type="ECO:0000256" key="3">
    <source>
        <dbReference type="ARBA" id="ARBA00022448"/>
    </source>
</evidence>
<feature type="transmembrane region" description="Helical" evidence="8">
    <location>
        <begin position="247"/>
        <end position="265"/>
    </location>
</feature>
<feature type="transmembrane region" description="Helical" evidence="8">
    <location>
        <begin position="133"/>
        <end position="155"/>
    </location>
</feature>
<evidence type="ECO:0000256" key="5">
    <source>
        <dbReference type="ARBA" id="ARBA00022692"/>
    </source>
</evidence>
<dbReference type="NCBIfam" id="TIGR00710">
    <property type="entry name" value="efflux_Bcr_CflA"/>
    <property type="match status" value="1"/>
</dbReference>
<evidence type="ECO:0000256" key="2">
    <source>
        <dbReference type="ARBA" id="ARBA00006236"/>
    </source>
</evidence>
<accession>A0AA50KNA1</accession>
<dbReference type="Pfam" id="PF07690">
    <property type="entry name" value="MFS_1"/>
    <property type="match status" value="1"/>
</dbReference>
<dbReference type="PANTHER" id="PTHR23502:SF70">
    <property type="entry name" value="BCR_CFLA FAMILY EFFLUX TRANSPORTER"/>
    <property type="match status" value="1"/>
</dbReference>
<reference evidence="10 11" key="1">
    <citation type="submission" date="2023-02" db="EMBL/GenBank/DDBJ databases">
        <title>Complete genome sequence of a novel bacterium Oceanimonas sp. NTOU-MSR1 isolated from marine coast sediment.</title>
        <authorList>
            <person name="Yang H.-T."/>
            <person name="Chen Y.-L."/>
            <person name="Ho Y.-N."/>
        </authorList>
    </citation>
    <scope>NUCLEOTIDE SEQUENCE [LARGE SCALE GENOMIC DNA]</scope>
    <source>
        <strain evidence="10 11">NTOU-MSR1</strain>
    </source>
</reference>
<feature type="transmembrane region" description="Helical" evidence="8">
    <location>
        <begin position="277"/>
        <end position="296"/>
    </location>
</feature>
<dbReference type="GO" id="GO:0005886">
    <property type="term" value="C:plasma membrane"/>
    <property type="evidence" value="ECO:0007669"/>
    <property type="project" value="UniProtKB-SubCell"/>
</dbReference>
<feature type="transmembrane region" description="Helical" evidence="8">
    <location>
        <begin position="364"/>
        <end position="383"/>
    </location>
</feature>
<keyword evidence="5 8" id="KW-0812">Transmembrane</keyword>
<feature type="transmembrane region" description="Helical" evidence="8">
    <location>
        <begin position="45"/>
        <end position="63"/>
    </location>
</feature>
<feature type="transmembrane region" description="Helical" evidence="8">
    <location>
        <begin position="161"/>
        <end position="180"/>
    </location>
</feature>
<keyword evidence="4" id="KW-1003">Cell membrane</keyword>
<comment type="subcellular location">
    <subcellularLocation>
        <location evidence="8">Cell inner membrane</location>
        <topology evidence="8">Multi-pass membrane protein</topology>
    </subcellularLocation>
    <subcellularLocation>
        <location evidence="1">Cell membrane</location>
        <topology evidence="1">Multi-pass membrane protein</topology>
    </subcellularLocation>
</comment>
<dbReference type="InterPro" id="IPR004812">
    <property type="entry name" value="Efflux_drug-R_Bcr/CmlA"/>
</dbReference>
<dbReference type="InterPro" id="IPR011701">
    <property type="entry name" value="MFS"/>
</dbReference>
<evidence type="ECO:0000256" key="8">
    <source>
        <dbReference type="RuleBase" id="RU365088"/>
    </source>
</evidence>
<dbReference type="PANTHER" id="PTHR23502">
    <property type="entry name" value="MAJOR FACILITATOR SUPERFAMILY"/>
    <property type="match status" value="1"/>
</dbReference>
<dbReference type="RefSeq" id="WP_306761292.1">
    <property type="nucleotide sequence ID" value="NZ_CP118224.1"/>
</dbReference>
<keyword evidence="8" id="KW-0997">Cell inner membrane</keyword>
<evidence type="ECO:0000259" key="9">
    <source>
        <dbReference type="PROSITE" id="PS50850"/>
    </source>
</evidence>
<dbReference type="PROSITE" id="PS50850">
    <property type="entry name" value="MFS"/>
    <property type="match status" value="1"/>
</dbReference>
<sequence>MERDSVIGLVLLLLPLILFGPLGIDIYLPAIPAMASQFAASAQDIQVSLSLFILALGLGQPCFGPLADNYGRRPVALTATLLFLFGALLAVQAQSLTTLLLGRLIQGVGACGASVVVFAVVRDRLNGNDCVRAYCYLNGTLCLAPALAPLLGAGLTLHLGWRANFLFLALFALLTLLLCLRRLQESRPSHTLRQPLLCTRSYRQLWQHGAFRTYGIACLSAMGTMLTYVTLAPLVLMEQMGLNERDFALVFAGNAVLIMATSFTVPRLSRRLDRHRLAALGTAVQLAGGAAMLFGTQAGHGVAGFMLPMALCSAGFALTLGAASASAMAPFADKAGKAAALLGCVQMTGAAGASFTAARLPLPAGESCGLMIVLLSGAALLLLQRLPQKYQCPA</sequence>
<dbReference type="InterPro" id="IPR020846">
    <property type="entry name" value="MFS_dom"/>
</dbReference>
<protein>
    <recommendedName>
        <fullName evidence="8">Bcr/CflA family efflux transporter</fullName>
    </recommendedName>
</protein>
<feature type="domain" description="Major facilitator superfamily (MFS) profile" evidence="9">
    <location>
        <begin position="9"/>
        <end position="391"/>
    </location>
</feature>
<keyword evidence="6 8" id="KW-1133">Transmembrane helix</keyword>
<feature type="transmembrane region" description="Helical" evidence="8">
    <location>
        <begin position="338"/>
        <end position="358"/>
    </location>
</feature>
<dbReference type="AlphaFoldDB" id="A0AA50KNA1"/>
<evidence type="ECO:0000256" key="1">
    <source>
        <dbReference type="ARBA" id="ARBA00004651"/>
    </source>
</evidence>
<dbReference type="CDD" id="cd17320">
    <property type="entry name" value="MFS_MdfA_MDR_like"/>
    <property type="match status" value="1"/>
</dbReference>
<feature type="transmembrane region" description="Helical" evidence="8">
    <location>
        <begin position="100"/>
        <end position="121"/>
    </location>
</feature>
<organism evidence="10 11">
    <name type="scientific">Oceanimonas pelagia</name>
    <dbReference type="NCBI Taxonomy" id="3028314"/>
    <lineage>
        <taxon>Bacteria</taxon>
        <taxon>Pseudomonadati</taxon>
        <taxon>Pseudomonadota</taxon>
        <taxon>Gammaproteobacteria</taxon>
        <taxon>Aeromonadales</taxon>
        <taxon>Aeromonadaceae</taxon>
        <taxon>Oceanimonas</taxon>
    </lineage>
</organism>
<feature type="transmembrane region" description="Helical" evidence="8">
    <location>
        <begin position="75"/>
        <end position="94"/>
    </location>
</feature>
<keyword evidence="7 8" id="KW-0472">Membrane</keyword>
<evidence type="ECO:0000313" key="10">
    <source>
        <dbReference type="EMBL" id="WMC10085.1"/>
    </source>
</evidence>
<keyword evidence="11" id="KW-1185">Reference proteome</keyword>
<proteinExistence type="inferred from homology"/>
<dbReference type="InterPro" id="IPR036259">
    <property type="entry name" value="MFS_trans_sf"/>
</dbReference>
<evidence type="ECO:0000256" key="4">
    <source>
        <dbReference type="ARBA" id="ARBA00022475"/>
    </source>
</evidence>
<dbReference type="GO" id="GO:0042910">
    <property type="term" value="F:xenobiotic transmembrane transporter activity"/>
    <property type="evidence" value="ECO:0007669"/>
    <property type="project" value="InterPro"/>
</dbReference>
<dbReference type="Proteomes" id="UP001223802">
    <property type="component" value="Chromosome"/>
</dbReference>
<evidence type="ECO:0000256" key="6">
    <source>
        <dbReference type="ARBA" id="ARBA00022989"/>
    </source>
</evidence>
<name>A0AA50KNA1_9GAMM</name>
<dbReference type="EMBL" id="CP118224">
    <property type="protein sequence ID" value="WMC10085.1"/>
    <property type="molecule type" value="Genomic_DNA"/>
</dbReference>
<evidence type="ECO:0000256" key="7">
    <source>
        <dbReference type="ARBA" id="ARBA00023136"/>
    </source>
</evidence>
<evidence type="ECO:0000313" key="11">
    <source>
        <dbReference type="Proteomes" id="UP001223802"/>
    </source>
</evidence>
<comment type="caution">
    <text evidence="8">Lacks conserved residue(s) required for the propagation of feature annotation.</text>
</comment>
<keyword evidence="3 8" id="KW-0813">Transport</keyword>
<dbReference type="GO" id="GO:1990961">
    <property type="term" value="P:xenobiotic detoxification by transmembrane export across the plasma membrane"/>
    <property type="evidence" value="ECO:0007669"/>
    <property type="project" value="InterPro"/>
</dbReference>
<dbReference type="SUPFAM" id="SSF103473">
    <property type="entry name" value="MFS general substrate transporter"/>
    <property type="match status" value="1"/>
</dbReference>